<feature type="compositionally biased region" description="Low complexity" evidence="1">
    <location>
        <begin position="246"/>
        <end position="274"/>
    </location>
</feature>
<reference evidence="2" key="2">
    <citation type="submission" date="2019-07" db="EMBL/GenBank/DDBJ databases">
        <authorList>
            <person name="Seetharam A."/>
            <person name="Woodhouse M."/>
            <person name="Cannon E."/>
        </authorList>
    </citation>
    <scope>NUCLEOTIDE SEQUENCE [LARGE SCALE GENOMIC DNA]</scope>
    <source>
        <strain evidence="2">cv. B73</strain>
    </source>
</reference>
<evidence type="ECO:0000313" key="2">
    <source>
        <dbReference type="EnsemblPlants" id="Zm00001eb273060_P001"/>
    </source>
</evidence>
<evidence type="ECO:0000256" key="1">
    <source>
        <dbReference type="SAM" id="MobiDB-lite"/>
    </source>
</evidence>
<keyword evidence="3" id="KW-1185">Reference proteome</keyword>
<feature type="compositionally biased region" description="Basic and acidic residues" evidence="1">
    <location>
        <begin position="124"/>
        <end position="133"/>
    </location>
</feature>
<dbReference type="EnsemblPlants" id="Zm00001eb273060_T001">
    <property type="protein sequence ID" value="Zm00001eb273060_P001"/>
    <property type="gene ID" value="Zm00001eb273060"/>
</dbReference>
<proteinExistence type="predicted"/>
<sequence length="380" mass="40549">MPCLVLKDEMRSQNILQRERISHPSCSSCKLYALLCSVVTRPYVLLGLHSYPAAAPAGSSARHTAAIVVVVVVAGYGRQRGERGGRRGPPDDGAAPEHPPPLVERVLRLRQVAGAAHRRRRVQKVRERPRPAGEEAGQAPPARHDAHACRCSSSSRTESKPMDRCTCVCVGGRKQRDATRAWRAYLMGSASSRAPMSMAASSAPPSLLLLLPAVHLVPPLSTSSPSPSSSSSASSSDAAPTDDDLSASAPSSSSSSSTVSSTNSPAPRRAAARPSLPGNPTSWSRTSFLFLAPPPHSGCPCPCPCPYAATAAPGPTAATTDIASGRRSQRCCSHQWLRASDAHGHRITDRREIEYLFCVNITRPEIEKETKRRCRLSSVF</sequence>
<feature type="compositionally biased region" description="Basic and acidic residues" evidence="1">
    <location>
        <begin position="79"/>
        <end position="90"/>
    </location>
</feature>
<dbReference type="AlphaFoldDB" id="A0A804PV46"/>
<feature type="region of interest" description="Disordered" evidence="1">
    <location>
        <begin position="219"/>
        <end position="280"/>
    </location>
</feature>
<organism evidence="2 3">
    <name type="scientific">Zea mays</name>
    <name type="common">Maize</name>
    <dbReference type="NCBI Taxonomy" id="4577"/>
    <lineage>
        <taxon>Eukaryota</taxon>
        <taxon>Viridiplantae</taxon>
        <taxon>Streptophyta</taxon>
        <taxon>Embryophyta</taxon>
        <taxon>Tracheophyta</taxon>
        <taxon>Spermatophyta</taxon>
        <taxon>Magnoliopsida</taxon>
        <taxon>Liliopsida</taxon>
        <taxon>Poales</taxon>
        <taxon>Poaceae</taxon>
        <taxon>PACMAD clade</taxon>
        <taxon>Panicoideae</taxon>
        <taxon>Andropogonodae</taxon>
        <taxon>Andropogoneae</taxon>
        <taxon>Tripsacinae</taxon>
        <taxon>Zea</taxon>
    </lineage>
</organism>
<dbReference type="Proteomes" id="UP000007305">
    <property type="component" value="Chromosome 6"/>
</dbReference>
<reference evidence="3" key="1">
    <citation type="journal article" date="2009" name="Science">
        <title>The B73 maize genome: complexity, diversity, and dynamics.</title>
        <authorList>
            <person name="Schnable P.S."/>
            <person name="Ware D."/>
            <person name="Fulton R.S."/>
            <person name="Stein J.C."/>
            <person name="Wei F."/>
            <person name="Pasternak S."/>
            <person name="Liang C."/>
            <person name="Zhang J."/>
            <person name="Fulton L."/>
            <person name="Graves T.A."/>
            <person name="Minx P."/>
            <person name="Reily A.D."/>
            <person name="Courtney L."/>
            <person name="Kruchowski S.S."/>
            <person name="Tomlinson C."/>
            <person name="Strong C."/>
            <person name="Delehaunty K."/>
            <person name="Fronick C."/>
            <person name="Courtney B."/>
            <person name="Rock S.M."/>
            <person name="Belter E."/>
            <person name="Du F."/>
            <person name="Kim K."/>
            <person name="Abbott R.M."/>
            <person name="Cotton M."/>
            <person name="Levy A."/>
            <person name="Marchetto P."/>
            <person name="Ochoa K."/>
            <person name="Jackson S.M."/>
            <person name="Gillam B."/>
            <person name="Chen W."/>
            <person name="Yan L."/>
            <person name="Higginbotham J."/>
            <person name="Cardenas M."/>
            <person name="Waligorski J."/>
            <person name="Applebaum E."/>
            <person name="Phelps L."/>
            <person name="Falcone J."/>
            <person name="Kanchi K."/>
            <person name="Thane T."/>
            <person name="Scimone A."/>
            <person name="Thane N."/>
            <person name="Henke J."/>
            <person name="Wang T."/>
            <person name="Ruppert J."/>
            <person name="Shah N."/>
            <person name="Rotter K."/>
            <person name="Hodges J."/>
            <person name="Ingenthron E."/>
            <person name="Cordes M."/>
            <person name="Kohlberg S."/>
            <person name="Sgro J."/>
            <person name="Delgado B."/>
            <person name="Mead K."/>
            <person name="Chinwalla A."/>
            <person name="Leonard S."/>
            <person name="Crouse K."/>
            <person name="Collura K."/>
            <person name="Kudrna D."/>
            <person name="Currie J."/>
            <person name="He R."/>
            <person name="Angelova A."/>
            <person name="Rajasekar S."/>
            <person name="Mueller T."/>
            <person name="Lomeli R."/>
            <person name="Scara G."/>
            <person name="Ko A."/>
            <person name="Delaney K."/>
            <person name="Wissotski M."/>
            <person name="Lopez G."/>
            <person name="Campos D."/>
            <person name="Braidotti M."/>
            <person name="Ashley E."/>
            <person name="Golser W."/>
            <person name="Kim H."/>
            <person name="Lee S."/>
            <person name="Lin J."/>
            <person name="Dujmic Z."/>
            <person name="Kim W."/>
            <person name="Talag J."/>
            <person name="Zuccolo A."/>
            <person name="Fan C."/>
            <person name="Sebastian A."/>
            <person name="Kramer M."/>
            <person name="Spiegel L."/>
            <person name="Nascimento L."/>
            <person name="Zutavern T."/>
            <person name="Miller B."/>
            <person name="Ambroise C."/>
            <person name="Muller S."/>
            <person name="Spooner W."/>
            <person name="Narechania A."/>
            <person name="Ren L."/>
            <person name="Wei S."/>
            <person name="Kumari S."/>
            <person name="Faga B."/>
            <person name="Levy M.J."/>
            <person name="McMahan L."/>
            <person name="Van Buren P."/>
            <person name="Vaughn M.W."/>
            <person name="Ying K."/>
            <person name="Yeh C.-T."/>
            <person name="Emrich S.J."/>
            <person name="Jia Y."/>
            <person name="Kalyanaraman A."/>
            <person name="Hsia A.-P."/>
            <person name="Barbazuk W.B."/>
            <person name="Baucom R.S."/>
            <person name="Brutnell T.P."/>
            <person name="Carpita N.C."/>
            <person name="Chaparro C."/>
            <person name="Chia J.-M."/>
            <person name="Deragon J.-M."/>
            <person name="Estill J.C."/>
            <person name="Fu Y."/>
            <person name="Jeddeloh J.A."/>
            <person name="Han Y."/>
            <person name="Lee H."/>
            <person name="Li P."/>
            <person name="Lisch D.R."/>
            <person name="Liu S."/>
            <person name="Liu Z."/>
            <person name="Nagel D.H."/>
            <person name="McCann M.C."/>
            <person name="SanMiguel P."/>
            <person name="Myers A.M."/>
            <person name="Nettleton D."/>
            <person name="Nguyen J."/>
            <person name="Penning B.W."/>
            <person name="Ponnala L."/>
            <person name="Schneider K.L."/>
            <person name="Schwartz D.C."/>
            <person name="Sharma A."/>
            <person name="Soderlund C."/>
            <person name="Springer N.M."/>
            <person name="Sun Q."/>
            <person name="Wang H."/>
            <person name="Waterman M."/>
            <person name="Westerman R."/>
            <person name="Wolfgruber T.K."/>
            <person name="Yang L."/>
            <person name="Yu Y."/>
            <person name="Zhang L."/>
            <person name="Zhou S."/>
            <person name="Zhu Q."/>
            <person name="Bennetzen J.L."/>
            <person name="Dawe R.K."/>
            <person name="Jiang J."/>
            <person name="Jiang N."/>
            <person name="Presting G.G."/>
            <person name="Wessler S.R."/>
            <person name="Aluru S."/>
            <person name="Martienssen R.A."/>
            <person name="Clifton S.W."/>
            <person name="McCombie W.R."/>
            <person name="Wing R.A."/>
            <person name="Wilson R.K."/>
        </authorList>
    </citation>
    <scope>NUCLEOTIDE SEQUENCE [LARGE SCALE GENOMIC DNA]</scope>
    <source>
        <strain evidence="3">cv. B73</strain>
    </source>
</reference>
<name>A0A804PV46_MAIZE</name>
<accession>A0A804PV46</accession>
<dbReference type="Gramene" id="Zm00001eb273060_T001">
    <property type="protein sequence ID" value="Zm00001eb273060_P001"/>
    <property type="gene ID" value="Zm00001eb273060"/>
</dbReference>
<evidence type="ECO:0000313" key="3">
    <source>
        <dbReference type="Proteomes" id="UP000007305"/>
    </source>
</evidence>
<reference evidence="2" key="3">
    <citation type="submission" date="2021-05" db="UniProtKB">
        <authorList>
            <consortium name="EnsemblPlants"/>
        </authorList>
    </citation>
    <scope>IDENTIFICATION</scope>
    <source>
        <strain evidence="2">cv. B73</strain>
    </source>
</reference>
<protein>
    <submittedName>
        <fullName evidence="2">Uncharacterized protein</fullName>
    </submittedName>
</protein>
<feature type="region of interest" description="Disordered" evidence="1">
    <location>
        <begin position="113"/>
        <end position="146"/>
    </location>
</feature>
<feature type="region of interest" description="Disordered" evidence="1">
    <location>
        <begin position="79"/>
        <end position="100"/>
    </location>
</feature>
<dbReference type="InParanoid" id="A0A804PV46"/>
<feature type="compositionally biased region" description="Low complexity" evidence="1">
    <location>
        <begin position="219"/>
        <end position="239"/>
    </location>
</feature>